<dbReference type="AlphaFoldDB" id="A0AAJ0I514"/>
<dbReference type="Proteomes" id="UP001285908">
    <property type="component" value="Unassembled WGS sequence"/>
</dbReference>
<dbReference type="EMBL" id="JAULSX010000006">
    <property type="protein sequence ID" value="KAK3489597.1"/>
    <property type="molecule type" value="Genomic_DNA"/>
</dbReference>
<keyword evidence="4" id="KW-1185">Reference proteome</keyword>
<feature type="region of interest" description="Disordered" evidence="2">
    <location>
        <begin position="593"/>
        <end position="612"/>
    </location>
</feature>
<dbReference type="Pfam" id="PF02458">
    <property type="entry name" value="Transferase"/>
    <property type="match status" value="1"/>
</dbReference>
<sequence length="670" mass="69967">MPATTTSAPSQTPGQTPVVNITAAHIIKFANPKSVDHLPSPFRFGPLDHFAHTAVPTDLVYVYEKPDFLQARDFIPIARLRDAISNLLNYYPHLTGRLAVDPSNGVRSITKLGTGVSLFEASCDQPLSPSPDHEHIEMTDLPGAGEALIPPSFPTEAMLATTAHWDPSIDEETGIQRGPLLVIQRTQFKCGGVAIGYRISHAVCAAEGCIHLYQDLCEIYRKLSRCEAGVLDLPPHIIPFAADRITTPNEESQNHAIENPPLGYLVSFHPGEALGGDADKHMKSTVSSDTAVQEPPKAIADTYLHYSPSELANLKIKATNPNDSDSWVSTFEALLAHLWQQAHQARVRAASDQAHRMPTGDPKSVPTPSFWTNINFSHSNRLDLAGQSKGMGKSHYFPNAVLPVFLTVAEDDTIDLYDAPLWQVAKLVHEAIRHPETASTEYALAVTNWMCDLPDKRLAKVDFNLFATWCFVNTDWSNSTGGESGSGGSGGPRGSGIILAKTKSRLTSSAAVLGSGTAPEETRAAGAPTCAGDAGTDGGVAALAVGGDDSSGDGDETTAAAAAAATAAASGGTGAAACRGNAGGGGGCAASRPYGGRRRSGRGGSHGSRPSTDTISRLAIKARVAVVYGVATVAVLGTAEAVGAAAIVGSASAGGGLTDMNRFVGGIVKT</sequence>
<dbReference type="Gene3D" id="3.30.559.10">
    <property type="entry name" value="Chloramphenicol acetyltransferase-like domain"/>
    <property type="match status" value="2"/>
</dbReference>
<evidence type="ECO:0000313" key="4">
    <source>
        <dbReference type="Proteomes" id="UP001285908"/>
    </source>
</evidence>
<name>A0AAJ0I514_9PEZI</name>
<dbReference type="InterPro" id="IPR050317">
    <property type="entry name" value="Plant_Fungal_Acyltransferase"/>
</dbReference>
<dbReference type="GeneID" id="87872882"/>
<dbReference type="RefSeq" id="XP_062691304.1">
    <property type="nucleotide sequence ID" value="XM_062835260.1"/>
</dbReference>
<evidence type="ECO:0000256" key="1">
    <source>
        <dbReference type="ARBA" id="ARBA00022679"/>
    </source>
</evidence>
<organism evidence="3 4">
    <name type="scientific">Neurospora hispaniola</name>
    <dbReference type="NCBI Taxonomy" id="588809"/>
    <lineage>
        <taxon>Eukaryota</taxon>
        <taxon>Fungi</taxon>
        <taxon>Dikarya</taxon>
        <taxon>Ascomycota</taxon>
        <taxon>Pezizomycotina</taxon>
        <taxon>Sordariomycetes</taxon>
        <taxon>Sordariomycetidae</taxon>
        <taxon>Sordariales</taxon>
        <taxon>Sordariaceae</taxon>
        <taxon>Neurospora</taxon>
    </lineage>
</organism>
<gene>
    <name evidence="3" type="ORF">B0T23DRAFT_321798</name>
</gene>
<dbReference type="GO" id="GO:0016747">
    <property type="term" value="F:acyltransferase activity, transferring groups other than amino-acyl groups"/>
    <property type="evidence" value="ECO:0007669"/>
    <property type="project" value="TreeGrafter"/>
</dbReference>
<comment type="caution">
    <text evidence="3">The sequence shown here is derived from an EMBL/GenBank/DDBJ whole genome shotgun (WGS) entry which is preliminary data.</text>
</comment>
<evidence type="ECO:0000313" key="3">
    <source>
        <dbReference type="EMBL" id="KAK3489597.1"/>
    </source>
</evidence>
<accession>A0AAJ0I514</accession>
<protein>
    <submittedName>
        <fullName evidence="3">Transferase family-domain-containing protein</fullName>
    </submittedName>
</protein>
<dbReference type="InterPro" id="IPR023213">
    <property type="entry name" value="CAT-like_dom_sf"/>
</dbReference>
<feature type="region of interest" description="Disordered" evidence="2">
    <location>
        <begin position="510"/>
        <end position="531"/>
    </location>
</feature>
<evidence type="ECO:0000256" key="2">
    <source>
        <dbReference type="SAM" id="MobiDB-lite"/>
    </source>
</evidence>
<dbReference type="GO" id="GO:0044550">
    <property type="term" value="P:secondary metabolite biosynthetic process"/>
    <property type="evidence" value="ECO:0007669"/>
    <property type="project" value="TreeGrafter"/>
</dbReference>
<dbReference type="PANTHER" id="PTHR31642:SF310">
    <property type="entry name" value="FATTY ALCOHOL:CAFFEOYL-COA ACYLTRANSFERASE"/>
    <property type="match status" value="1"/>
</dbReference>
<reference evidence="3 4" key="1">
    <citation type="journal article" date="2023" name="Mol. Phylogenet. Evol.">
        <title>Genome-scale phylogeny and comparative genomics of the fungal order Sordariales.</title>
        <authorList>
            <person name="Hensen N."/>
            <person name="Bonometti L."/>
            <person name="Westerberg I."/>
            <person name="Brannstrom I.O."/>
            <person name="Guillou S."/>
            <person name="Cros-Aarteil S."/>
            <person name="Calhoun S."/>
            <person name="Haridas S."/>
            <person name="Kuo A."/>
            <person name="Mondo S."/>
            <person name="Pangilinan J."/>
            <person name="Riley R."/>
            <person name="LaButti K."/>
            <person name="Andreopoulos B."/>
            <person name="Lipzen A."/>
            <person name="Chen C."/>
            <person name="Yan M."/>
            <person name="Daum C."/>
            <person name="Ng V."/>
            <person name="Clum A."/>
            <person name="Steindorff A."/>
            <person name="Ohm R.A."/>
            <person name="Martin F."/>
            <person name="Silar P."/>
            <person name="Natvig D.O."/>
            <person name="Lalanne C."/>
            <person name="Gautier V."/>
            <person name="Ament-Velasquez S.L."/>
            <person name="Kruys A."/>
            <person name="Hutchinson M.I."/>
            <person name="Powell A.J."/>
            <person name="Barry K."/>
            <person name="Miller A.N."/>
            <person name="Grigoriev I.V."/>
            <person name="Debuchy R."/>
            <person name="Gladieux P."/>
            <person name="Hiltunen Thoren M."/>
            <person name="Johannesson H."/>
        </authorList>
    </citation>
    <scope>NUCLEOTIDE SEQUENCE [LARGE SCALE GENOMIC DNA]</scope>
    <source>
        <strain evidence="3 4">FGSC 10403</strain>
    </source>
</reference>
<keyword evidence="1 3" id="KW-0808">Transferase</keyword>
<proteinExistence type="predicted"/>
<dbReference type="PANTHER" id="PTHR31642">
    <property type="entry name" value="TRICHOTHECENE 3-O-ACETYLTRANSFERASE"/>
    <property type="match status" value="1"/>
</dbReference>